<protein>
    <recommendedName>
        <fullName evidence="2">Metallo-beta-lactamase domain-containing protein</fullName>
    </recommendedName>
</protein>
<proteinExistence type="inferred from homology"/>
<name>W4MEP3_9BACT</name>
<dbReference type="InterPro" id="IPR036866">
    <property type="entry name" value="RibonucZ/Hydroxyglut_hydro"/>
</dbReference>
<dbReference type="Pfam" id="PF00753">
    <property type="entry name" value="Lactamase_B"/>
    <property type="match status" value="1"/>
</dbReference>
<dbReference type="GO" id="GO:0017001">
    <property type="term" value="P:antibiotic catabolic process"/>
    <property type="evidence" value="ECO:0007669"/>
    <property type="project" value="UniProtKB-ARBA"/>
</dbReference>
<dbReference type="AlphaFoldDB" id="W4MEP3"/>
<accession>W4MEP3</accession>
<evidence type="ECO:0000313" key="4">
    <source>
        <dbReference type="Proteomes" id="UP000019140"/>
    </source>
</evidence>
<evidence type="ECO:0000256" key="1">
    <source>
        <dbReference type="ARBA" id="ARBA00005250"/>
    </source>
</evidence>
<evidence type="ECO:0000313" key="3">
    <source>
        <dbReference type="EMBL" id="ETX08784.1"/>
    </source>
</evidence>
<dbReference type="InterPro" id="IPR050855">
    <property type="entry name" value="NDM-1-like"/>
</dbReference>
<dbReference type="InterPro" id="IPR001279">
    <property type="entry name" value="Metallo-B-lactamas"/>
</dbReference>
<dbReference type="Proteomes" id="UP000019140">
    <property type="component" value="Unassembled WGS sequence"/>
</dbReference>
<comment type="similarity">
    <text evidence="1">Belongs to the metallo-beta-lactamase superfamily. Class-B beta-lactamase family.</text>
</comment>
<dbReference type="SUPFAM" id="SSF56281">
    <property type="entry name" value="Metallo-hydrolase/oxidoreductase"/>
    <property type="match status" value="1"/>
</dbReference>
<comment type="caution">
    <text evidence="3">The sequence shown here is derived from an EMBL/GenBank/DDBJ whole genome shotgun (WGS) entry which is preliminary data.</text>
</comment>
<dbReference type="PANTHER" id="PTHR42951">
    <property type="entry name" value="METALLO-BETA-LACTAMASE DOMAIN-CONTAINING"/>
    <property type="match status" value="1"/>
</dbReference>
<dbReference type="EMBL" id="AZHX01000134">
    <property type="protein sequence ID" value="ETX08784.1"/>
    <property type="molecule type" value="Genomic_DNA"/>
</dbReference>
<feature type="domain" description="Metallo-beta-lactamase" evidence="2">
    <location>
        <begin position="16"/>
        <end position="199"/>
    </location>
</feature>
<organism evidence="3 4">
    <name type="scientific">Candidatus Entotheonella gemina</name>
    <dbReference type="NCBI Taxonomy" id="1429439"/>
    <lineage>
        <taxon>Bacteria</taxon>
        <taxon>Pseudomonadati</taxon>
        <taxon>Nitrospinota/Tectimicrobiota group</taxon>
        <taxon>Candidatus Tectimicrobiota</taxon>
        <taxon>Candidatus Entotheonellia</taxon>
        <taxon>Candidatus Entotheonellales</taxon>
        <taxon>Candidatus Entotheonellaceae</taxon>
        <taxon>Candidatus Entotheonella</taxon>
    </lineage>
</organism>
<dbReference type="HOGENOM" id="CLU_056342_5_2_7"/>
<reference evidence="3 4" key="1">
    <citation type="journal article" date="2014" name="Nature">
        <title>An environmental bacterial taxon with a large and distinct metabolic repertoire.</title>
        <authorList>
            <person name="Wilson M.C."/>
            <person name="Mori T."/>
            <person name="Ruckert C."/>
            <person name="Uria A.R."/>
            <person name="Helf M.J."/>
            <person name="Takada K."/>
            <person name="Gernert C."/>
            <person name="Steffens U.A."/>
            <person name="Heycke N."/>
            <person name="Schmitt S."/>
            <person name="Rinke C."/>
            <person name="Helfrich E.J."/>
            <person name="Brachmann A.O."/>
            <person name="Gurgui C."/>
            <person name="Wakimoto T."/>
            <person name="Kracht M."/>
            <person name="Crusemann M."/>
            <person name="Hentschel U."/>
            <person name="Abe I."/>
            <person name="Matsunaga S."/>
            <person name="Kalinowski J."/>
            <person name="Takeyama H."/>
            <person name="Piel J."/>
        </authorList>
    </citation>
    <scope>NUCLEOTIDE SEQUENCE [LARGE SCALE GENOMIC DNA]</scope>
    <source>
        <strain evidence="4">TSY2</strain>
    </source>
</reference>
<keyword evidence="4" id="KW-1185">Reference proteome</keyword>
<dbReference type="Gene3D" id="3.60.15.10">
    <property type="entry name" value="Ribonuclease Z/Hydroxyacylglutathione hydrolase-like"/>
    <property type="match status" value="1"/>
</dbReference>
<dbReference type="PANTHER" id="PTHR42951:SF4">
    <property type="entry name" value="ACYL-COENZYME A THIOESTERASE MBLAC2"/>
    <property type="match status" value="1"/>
</dbReference>
<evidence type="ECO:0000259" key="2">
    <source>
        <dbReference type="SMART" id="SM00849"/>
    </source>
</evidence>
<sequence>MQQLTENVFVETGVRGCNHGFVKTAEGIVMIDTPQKPTDALKWRDLIASHGEVRYLFNTEPHADHWTGNTFYPSATIVAHEGVRDRILAEGAAPVIQRVKTMGPEQQGYMDGYVPKAPDITFTSELKLHVGDHDFIAIHHPGHTPYQAAILIPQEGMVFTSDNIFHKCQTFLHEALPQEWLNTLEQLRAIDADVFVPGHGEICGKDYLDEQGAFIQEWLDLVQGAIHRGMNKADAVEELSLLDPYPMDIEIDFMGPMVMRWNVNRLWDVLTD</sequence>
<dbReference type="CDD" id="cd16282">
    <property type="entry name" value="metallo-hydrolase-like_MBL-fold"/>
    <property type="match status" value="1"/>
</dbReference>
<gene>
    <name evidence="3" type="ORF">ETSY2_03350</name>
</gene>
<dbReference type="SMART" id="SM00849">
    <property type="entry name" value="Lactamase_B"/>
    <property type="match status" value="1"/>
</dbReference>